<dbReference type="InterPro" id="IPR000782">
    <property type="entry name" value="FAS1_domain"/>
</dbReference>
<dbReference type="Proteomes" id="UP000199656">
    <property type="component" value="Unassembled WGS sequence"/>
</dbReference>
<evidence type="ECO:0000313" key="3">
    <source>
        <dbReference type="Proteomes" id="UP000199656"/>
    </source>
</evidence>
<protein>
    <submittedName>
        <fullName evidence="2">Fasciclin domain-containing protein</fullName>
    </submittedName>
</protein>
<dbReference type="InterPro" id="IPR036378">
    <property type="entry name" value="FAS1_dom_sf"/>
</dbReference>
<dbReference type="PROSITE" id="PS51257">
    <property type="entry name" value="PROKAR_LIPOPROTEIN"/>
    <property type="match status" value="1"/>
</dbReference>
<reference evidence="3" key="1">
    <citation type="submission" date="2016-10" db="EMBL/GenBank/DDBJ databases">
        <authorList>
            <person name="Varghese N."/>
            <person name="Submissions S."/>
        </authorList>
    </citation>
    <scope>NUCLEOTIDE SEQUENCE [LARGE SCALE GENOMIC DNA]</scope>
    <source>
        <strain evidence="3">DSM 23920</strain>
    </source>
</reference>
<gene>
    <name evidence="2" type="ORF">SAMN05660909_02109</name>
</gene>
<evidence type="ECO:0000259" key="1">
    <source>
        <dbReference type="PROSITE" id="PS50213"/>
    </source>
</evidence>
<keyword evidence="3" id="KW-1185">Reference proteome</keyword>
<name>A0A1H4BJE3_9BACT</name>
<sequence>MRKLLPFIGMLLIAGTLFTSCKKEYYKDGGLANPKYNGTMFQFLQNNKDLFDTITYIIEKAGLKDTIEKGDVTFFCPTDQSVVDAMNMLNQSRYYNYEDSIQLADVPASVWKTFLERYILEGKHLAKQFARIDPNNIYAYPGINYVTVGGYILNIGLIYDNYGGVEAVGARTIRVTDIGFDPTNFLNNPSSMVMTSDIQPTNGVLHVLKFRTTFGFRGDFVRVVQQALLNE</sequence>
<dbReference type="Pfam" id="PF02469">
    <property type="entry name" value="Fasciclin"/>
    <property type="match status" value="1"/>
</dbReference>
<accession>A0A1H4BJE3</accession>
<dbReference type="EMBL" id="FNRL01000008">
    <property type="protein sequence ID" value="SEA48305.1"/>
    <property type="molecule type" value="Genomic_DNA"/>
</dbReference>
<dbReference type="RefSeq" id="WP_168927797.1">
    <property type="nucleotide sequence ID" value="NZ_BKAT01000011.1"/>
</dbReference>
<dbReference type="PROSITE" id="PS50213">
    <property type="entry name" value="FAS1"/>
    <property type="match status" value="1"/>
</dbReference>
<dbReference type="STRING" id="408074.SAMN05660909_02109"/>
<proteinExistence type="predicted"/>
<evidence type="ECO:0000313" key="2">
    <source>
        <dbReference type="EMBL" id="SEA48305.1"/>
    </source>
</evidence>
<dbReference type="SUPFAM" id="SSF82153">
    <property type="entry name" value="FAS1 domain"/>
    <property type="match status" value="1"/>
</dbReference>
<organism evidence="2 3">
    <name type="scientific">Chitinophaga terrae</name>
    <name type="common">ex Kim and Jung 2007</name>
    <dbReference type="NCBI Taxonomy" id="408074"/>
    <lineage>
        <taxon>Bacteria</taxon>
        <taxon>Pseudomonadati</taxon>
        <taxon>Bacteroidota</taxon>
        <taxon>Chitinophagia</taxon>
        <taxon>Chitinophagales</taxon>
        <taxon>Chitinophagaceae</taxon>
        <taxon>Chitinophaga</taxon>
    </lineage>
</organism>
<dbReference type="AlphaFoldDB" id="A0A1H4BJE3"/>
<dbReference type="Gene3D" id="2.30.180.10">
    <property type="entry name" value="FAS1 domain"/>
    <property type="match status" value="1"/>
</dbReference>
<feature type="domain" description="FAS1" evidence="1">
    <location>
        <begin position="37"/>
        <end position="212"/>
    </location>
</feature>